<dbReference type="PANTHER" id="PTHR47619:SF1">
    <property type="entry name" value="EXODEOXYRIBONUCLEASE WALJ"/>
    <property type="match status" value="1"/>
</dbReference>
<organism evidence="2 3">
    <name type="scientific">Candidatus Nitrobium versatile</name>
    <dbReference type="NCBI Taxonomy" id="2884831"/>
    <lineage>
        <taxon>Bacteria</taxon>
        <taxon>Pseudomonadati</taxon>
        <taxon>Nitrospirota</taxon>
        <taxon>Nitrospiria</taxon>
        <taxon>Nitrospirales</taxon>
        <taxon>Nitrospiraceae</taxon>
        <taxon>Candidatus Nitrobium</taxon>
    </lineage>
</organism>
<evidence type="ECO:0000259" key="1">
    <source>
        <dbReference type="SMART" id="SM00849"/>
    </source>
</evidence>
<dbReference type="PANTHER" id="PTHR47619">
    <property type="entry name" value="METALLO-HYDROLASE YYCJ-RELATED"/>
    <property type="match status" value="1"/>
</dbReference>
<proteinExistence type="predicted"/>
<dbReference type="SUPFAM" id="SSF56281">
    <property type="entry name" value="Metallo-hydrolase/oxidoreductase"/>
    <property type="match status" value="1"/>
</dbReference>
<name>A0A953M398_9BACT</name>
<feature type="domain" description="Metallo-beta-lactamase" evidence="1">
    <location>
        <begin position="11"/>
        <end position="191"/>
    </location>
</feature>
<dbReference type="EMBL" id="JAIOIV010000136">
    <property type="protein sequence ID" value="MBZ0158106.1"/>
    <property type="molecule type" value="Genomic_DNA"/>
</dbReference>
<dbReference type="Gene3D" id="3.60.15.10">
    <property type="entry name" value="Ribonuclease Z/Hydroxyacylglutathione hydrolase-like"/>
    <property type="match status" value="1"/>
</dbReference>
<dbReference type="Pfam" id="PF00753">
    <property type="entry name" value="Lactamase_B"/>
    <property type="match status" value="1"/>
</dbReference>
<dbReference type="AlphaFoldDB" id="A0A953M398"/>
<dbReference type="Proteomes" id="UP000705867">
    <property type="component" value="Unassembled WGS sequence"/>
</dbReference>
<evidence type="ECO:0000313" key="3">
    <source>
        <dbReference type="Proteomes" id="UP000705867"/>
    </source>
</evidence>
<comment type="caution">
    <text evidence="2">The sequence shown here is derived from an EMBL/GenBank/DDBJ whole genome shotgun (WGS) entry which is preliminary data.</text>
</comment>
<protein>
    <submittedName>
        <fullName evidence="2">MBL fold metallo-hydrolase</fullName>
    </submittedName>
</protein>
<gene>
    <name evidence="2" type="ORF">K8I29_18055</name>
</gene>
<dbReference type="SMART" id="SM00849">
    <property type="entry name" value="Lactamase_B"/>
    <property type="match status" value="1"/>
</dbReference>
<reference evidence="2" key="1">
    <citation type="journal article" date="2021" name="bioRxiv">
        <title>Unraveling nitrogen, sulfur and carbon metabolic pathways and microbial community transcriptional responses to substrate deprivation and toxicity stresses in a bioreactor mimicking anoxic brackish coastal sediment conditions.</title>
        <authorList>
            <person name="Martins P.D."/>
            <person name="Echeveste M.J."/>
            <person name="Arshad A."/>
            <person name="Kurth J."/>
            <person name="Ouboter H."/>
            <person name="Jetten M.S.M."/>
            <person name="Welte C.U."/>
        </authorList>
    </citation>
    <scope>NUCLEOTIDE SEQUENCE</scope>
    <source>
        <strain evidence="2">MAG_39</strain>
    </source>
</reference>
<reference evidence="2" key="2">
    <citation type="submission" date="2021-08" db="EMBL/GenBank/DDBJ databases">
        <authorList>
            <person name="Dalcin Martins P."/>
        </authorList>
    </citation>
    <scope>NUCLEOTIDE SEQUENCE</scope>
    <source>
        <strain evidence="2">MAG_39</strain>
    </source>
</reference>
<dbReference type="InterPro" id="IPR001279">
    <property type="entry name" value="Metallo-B-lactamas"/>
</dbReference>
<dbReference type="InterPro" id="IPR036866">
    <property type="entry name" value="RibonucZ/Hydroxyglut_hydro"/>
</dbReference>
<evidence type="ECO:0000313" key="2">
    <source>
        <dbReference type="EMBL" id="MBZ0158106.1"/>
    </source>
</evidence>
<sequence>MIAASLQSGSNGNCIYVECDGVGLLFDAGICGAVAARRLAALGRDIRSVRAVIISHDHADHIRYAGVYQRKYGIPLYVTARTLCAAEAKLDLGKLSDIRLFLAGGTLSFGEVSVRTLPTPHDGQDGAVFVVSNRQKSLGILTDLGHVFRELPQVISSLDAVFIESNYDPVLLAKGPYPPALKRRIEGAGGHISNYEAAELLCEGARLQWACLAHLSETNNYPSLALETHRKIVPEGLVVHTASRYSSSGLLSV</sequence>
<accession>A0A953M398</accession>
<dbReference type="InterPro" id="IPR052533">
    <property type="entry name" value="WalJ/YycJ-like"/>
</dbReference>